<keyword evidence="3 5" id="KW-0012">Acyltransferase</keyword>
<keyword evidence="9" id="KW-1185">Reference proteome</keyword>
<keyword evidence="2 5" id="KW-0808">Transferase</keyword>
<feature type="binding site" evidence="5">
    <location>
        <begin position="71"/>
        <end position="78"/>
    </location>
    <ligand>
        <name>substrate</name>
    </ligand>
</feature>
<dbReference type="InterPro" id="IPR000544">
    <property type="entry name" value="Octanoyltransferase"/>
</dbReference>
<dbReference type="InterPro" id="IPR045864">
    <property type="entry name" value="aa-tRNA-synth_II/BPL/LPL"/>
</dbReference>
<dbReference type="PIRSF" id="PIRSF016262">
    <property type="entry name" value="LPLase"/>
    <property type="match status" value="1"/>
</dbReference>
<feature type="binding site" evidence="5">
    <location>
        <begin position="142"/>
        <end position="144"/>
    </location>
    <ligand>
        <name>substrate</name>
    </ligand>
</feature>
<sequence length="218" mass="24153">MHTIEWKISDELVPYEQALQEMEDRVAAIRAGTANELVWLLEHPPLYTAGTSADAADLVRPDLFPVHTAGRGGQYTYHGPGQRIAYVMLDLKKRGADIRAFVQDLEDWVIDVLAQYQIKGEKRDGRVGVWVADGAREDKIAAIGVRVRKWVSFHGISINVEPDLGHYAGIVPCGITEHGVTSLVDKGIPVTLPEFDIELRASFEKIFLQNGLKGSILP</sequence>
<evidence type="ECO:0000313" key="8">
    <source>
        <dbReference type="EMBL" id="GLQ07744.1"/>
    </source>
</evidence>
<dbReference type="Proteomes" id="UP001161409">
    <property type="component" value="Unassembled WGS sequence"/>
</dbReference>
<dbReference type="InterPro" id="IPR004143">
    <property type="entry name" value="BPL_LPL_catalytic"/>
</dbReference>
<dbReference type="NCBIfam" id="NF010921">
    <property type="entry name" value="PRK14341.1"/>
    <property type="match status" value="1"/>
</dbReference>
<comment type="pathway">
    <text evidence="1 5 6">Protein modification; protein lipoylation via endogenous pathway; protein N(6)-(lipoyl)lysine from octanoyl-[acyl-carrier-protein]: step 1/2.</text>
</comment>
<dbReference type="Gene3D" id="3.30.930.10">
    <property type="entry name" value="Bira Bifunctional Protein, Domain 2"/>
    <property type="match status" value="1"/>
</dbReference>
<feature type="domain" description="BPL/LPL catalytic" evidence="7">
    <location>
        <begin position="32"/>
        <end position="211"/>
    </location>
</feature>
<comment type="miscellaneous">
    <text evidence="5">In the reaction, the free carboxyl group of octanoic acid is attached via an amide linkage to the epsilon-amino group of a specific lysine residue of lipoyl domains of lipoate-dependent enzymes.</text>
</comment>
<dbReference type="PANTHER" id="PTHR10993">
    <property type="entry name" value="OCTANOYLTRANSFERASE"/>
    <property type="match status" value="1"/>
</dbReference>
<dbReference type="HAMAP" id="MF_00013">
    <property type="entry name" value="LipB"/>
    <property type="match status" value="1"/>
</dbReference>
<dbReference type="EC" id="2.3.1.181" evidence="5 6"/>
<comment type="caution">
    <text evidence="8">The sequence shown here is derived from an EMBL/GenBank/DDBJ whole genome shotgun (WGS) entry which is preliminary data.</text>
</comment>
<dbReference type="EMBL" id="BSNF01000008">
    <property type="protein sequence ID" value="GLQ07744.1"/>
    <property type="molecule type" value="Genomic_DNA"/>
</dbReference>
<dbReference type="InterPro" id="IPR020605">
    <property type="entry name" value="Octanoyltransferase_CS"/>
</dbReference>
<dbReference type="RefSeq" id="WP_169561796.1">
    <property type="nucleotide sequence ID" value="NZ_BSNF01000008.1"/>
</dbReference>
<keyword evidence="5" id="KW-0963">Cytoplasm</keyword>
<dbReference type="PROSITE" id="PS51733">
    <property type="entry name" value="BPL_LPL_CATALYTIC"/>
    <property type="match status" value="1"/>
</dbReference>
<evidence type="ECO:0000313" key="9">
    <source>
        <dbReference type="Proteomes" id="UP001161409"/>
    </source>
</evidence>
<evidence type="ECO:0000259" key="7">
    <source>
        <dbReference type="PROSITE" id="PS51733"/>
    </source>
</evidence>
<comment type="similarity">
    <text evidence="5 6">Belongs to the LipB family.</text>
</comment>
<comment type="subcellular location">
    <subcellularLocation>
        <location evidence="5">Cytoplasm</location>
    </subcellularLocation>
</comment>
<accession>A0ABQ5U6I5</accession>
<comment type="function">
    <text evidence="4 5 6">Catalyzes the transfer of endogenously produced octanoic acid from octanoyl-acyl-carrier-protein onto the lipoyl domains of lipoate-dependent enzymes. Lipoyl-ACP can also act as a substrate although octanoyl-ACP is likely to be the physiological substrate.</text>
</comment>
<dbReference type="NCBIfam" id="NF010925">
    <property type="entry name" value="PRK14345.1"/>
    <property type="match status" value="1"/>
</dbReference>
<organism evidence="8 9">
    <name type="scientific">Sneathiella chinensis</name>
    <dbReference type="NCBI Taxonomy" id="349750"/>
    <lineage>
        <taxon>Bacteria</taxon>
        <taxon>Pseudomonadati</taxon>
        <taxon>Pseudomonadota</taxon>
        <taxon>Alphaproteobacteria</taxon>
        <taxon>Sneathiellales</taxon>
        <taxon>Sneathiellaceae</taxon>
        <taxon>Sneathiella</taxon>
    </lineage>
</organism>
<evidence type="ECO:0000256" key="2">
    <source>
        <dbReference type="ARBA" id="ARBA00022679"/>
    </source>
</evidence>
<evidence type="ECO:0000256" key="3">
    <source>
        <dbReference type="ARBA" id="ARBA00023315"/>
    </source>
</evidence>
<evidence type="ECO:0000256" key="5">
    <source>
        <dbReference type="HAMAP-Rule" id="MF_00013"/>
    </source>
</evidence>
<reference evidence="8" key="1">
    <citation type="journal article" date="2014" name="Int. J. Syst. Evol. Microbiol.">
        <title>Complete genome of a new Firmicutes species belonging to the dominant human colonic microbiota ('Ruminococcus bicirculans') reveals two chromosomes and a selective capacity to utilize plant glucans.</title>
        <authorList>
            <consortium name="NISC Comparative Sequencing Program"/>
            <person name="Wegmann U."/>
            <person name="Louis P."/>
            <person name="Goesmann A."/>
            <person name="Henrissat B."/>
            <person name="Duncan S.H."/>
            <person name="Flint H.J."/>
        </authorList>
    </citation>
    <scope>NUCLEOTIDE SEQUENCE</scope>
    <source>
        <strain evidence="8">NBRC 103408</strain>
    </source>
</reference>
<dbReference type="PROSITE" id="PS01313">
    <property type="entry name" value="LIPB"/>
    <property type="match status" value="1"/>
</dbReference>
<gene>
    <name evidence="5 8" type="primary">lipB</name>
    <name evidence="8" type="ORF">GCM10007924_29650</name>
</gene>
<protein>
    <recommendedName>
        <fullName evidence="5 6">Octanoyltransferase</fullName>
        <ecNumber evidence="5 6">2.3.1.181</ecNumber>
    </recommendedName>
    <alternativeName>
        <fullName evidence="5">Lipoate-protein ligase B</fullName>
    </alternativeName>
    <alternativeName>
        <fullName evidence="5">Lipoyl/octanoyl transferase</fullName>
    </alternativeName>
    <alternativeName>
        <fullName evidence="5">Octanoyl-[acyl-carrier-protein]-protein N-octanoyltransferase</fullName>
    </alternativeName>
</protein>
<feature type="binding site" evidence="5">
    <location>
        <begin position="155"/>
        <end position="157"/>
    </location>
    <ligand>
        <name>substrate</name>
    </ligand>
</feature>
<evidence type="ECO:0000256" key="6">
    <source>
        <dbReference type="PIRNR" id="PIRNR016262"/>
    </source>
</evidence>
<name>A0ABQ5U6I5_9PROT</name>
<dbReference type="SUPFAM" id="SSF55681">
    <property type="entry name" value="Class II aaRS and biotin synthetases"/>
    <property type="match status" value="1"/>
</dbReference>
<dbReference type="CDD" id="cd16444">
    <property type="entry name" value="LipB"/>
    <property type="match status" value="1"/>
</dbReference>
<dbReference type="NCBIfam" id="TIGR00214">
    <property type="entry name" value="lipB"/>
    <property type="match status" value="1"/>
</dbReference>
<evidence type="ECO:0000256" key="4">
    <source>
        <dbReference type="ARBA" id="ARBA00024732"/>
    </source>
</evidence>
<comment type="catalytic activity">
    <reaction evidence="5 6">
        <text>octanoyl-[ACP] + L-lysyl-[protein] = N(6)-octanoyl-L-lysyl-[protein] + holo-[ACP] + H(+)</text>
        <dbReference type="Rhea" id="RHEA:17665"/>
        <dbReference type="Rhea" id="RHEA-COMP:9636"/>
        <dbReference type="Rhea" id="RHEA-COMP:9685"/>
        <dbReference type="Rhea" id="RHEA-COMP:9752"/>
        <dbReference type="Rhea" id="RHEA-COMP:9928"/>
        <dbReference type="ChEBI" id="CHEBI:15378"/>
        <dbReference type="ChEBI" id="CHEBI:29969"/>
        <dbReference type="ChEBI" id="CHEBI:64479"/>
        <dbReference type="ChEBI" id="CHEBI:78463"/>
        <dbReference type="ChEBI" id="CHEBI:78809"/>
        <dbReference type="EC" id="2.3.1.181"/>
    </reaction>
</comment>
<proteinExistence type="inferred from homology"/>
<feature type="active site" description="Acyl-thioester intermediate" evidence="5">
    <location>
        <position position="173"/>
    </location>
</feature>
<dbReference type="Pfam" id="PF21948">
    <property type="entry name" value="LplA-B_cat"/>
    <property type="match status" value="1"/>
</dbReference>
<dbReference type="PANTHER" id="PTHR10993:SF7">
    <property type="entry name" value="LIPOYLTRANSFERASE 2, MITOCHONDRIAL-RELATED"/>
    <property type="match status" value="1"/>
</dbReference>
<evidence type="ECO:0000256" key="1">
    <source>
        <dbReference type="ARBA" id="ARBA00004821"/>
    </source>
</evidence>
<reference evidence="8" key="2">
    <citation type="submission" date="2023-01" db="EMBL/GenBank/DDBJ databases">
        <title>Draft genome sequence of Sneathiella chinensis strain NBRC 103408.</title>
        <authorList>
            <person name="Sun Q."/>
            <person name="Mori K."/>
        </authorList>
    </citation>
    <scope>NUCLEOTIDE SEQUENCE</scope>
    <source>
        <strain evidence="8">NBRC 103408</strain>
    </source>
</reference>
<feature type="site" description="Lowers pKa of active site Cys" evidence="5">
    <location>
        <position position="139"/>
    </location>
</feature>